<dbReference type="SUPFAM" id="SSF101941">
    <property type="entry name" value="NAC domain"/>
    <property type="match status" value="1"/>
</dbReference>
<dbReference type="InterPro" id="IPR003441">
    <property type="entry name" value="NAC-dom"/>
</dbReference>
<dbReference type="GO" id="GO:0003677">
    <property type="term" value="F:DNA binding"/>
    <property type="evidence" value="ECO:0007669"/>
    <property type="project" value="UniProtKB-KW"/>
</dbReference>
<accession>A0A1B1V5D0</accession>
<feature type="domain" description="NAC" evidence="6">
    <location>
        <begin position="7"/>
        <end position="166"/>
    </location>
</feature>
<organism evidence="7">
    <name type="scientific">Narcissus tazetta</name>
    <name type="common">Cream narcissus</name>
    <dbReference type="NCBI Taxonomy" id="54860"/>
    <lineage>
        <taxon>Eukaryota</taxon>
        <taxon>Viridiplantae</taxon>
        <taxon>Streptophyta</taxon>
        <taxon>Embryophyta</taxon>
        <taxon>Tracheophyta</taxon>
        <taxon>Spermatophyta</taxon>
        <taxon>Magnoliopsida</taxon>
        <taxon>Liliopsida</taxon>
        <taxon>Asparagales</taxon>
        <taxon>Amaryllidaceae</taxon>
        <taxon>Amaryllidoideae</taxon>
        <taxon>Narcissus</taxon>
    </lineage>
</organism>
<protein>
    <submittedName>
        <fullName evidence="7">Transcription factor NACb</fullName>
    </submittedName>
</protein>
<evidence type="ECO:0000256" key="3">
    <source>
        <dbReference type="ARBA" id="ARBA00023163"/>
    </source>
</evidence>
<keyword evidence="1" id="KW-0805">Transcription regulation</keyword>
<evidence type="ECO:0000313" key="7">
    <source>
        <dbReference type="EMBL" id="ANW12213.1"/>
    </source>
</evidence>
<proteinExistence type="evidence at transcript level"/>
<dbReference type="PROSITE" id="PS51005">
    <property type="entry name" value="NAC"/>
    <property type="match status" value="1"/>
</dbReference>
<dbReference type="Gene3D" id="2.170.150.80">
    <property type="entry name" value="NAC domain"/>
    <property type="match status" value="1"/>
</dbReference>
<keyword evidence="3" id="KW-0804">Transcription</keyword>
<evidence type="ECO:0000259" key="6">
    <source>
        <dbReference type="PROSITE" id="PS51005"/>
    </source>
</evidence>
<dbReference type="AlphaFoldDB" id="A0A1B1V5D0"/>
<dbReference type="PANTHER" id="PTHR31744">
    <property type="entry name" value="PROTEIN CUP-SHAPED COTYLEDON 2-RELATED"/>
    <property type="match status" value="1"/>
</dbReference>
<reference evidence="7" key="1">
    <citation type="submission" date="2015-10" db="EMBL/GenBank/DDBJ databases">
        <authorList>
            <person name="Gilbert D.G."/>
        </authorList>
    </citation>
    <scope>NUCLEOTIDE SEQUENCE</scope>
    <source>
        <tissue evidence="7">Perianth</tissue>
    </source>
</reference>
<evidence type="ECO:0000256" key="2">
    <source>
        <dbReference type="ARBA" id="ARBA00023125"/>
    </source>
</evidence>
<sequence length="230" mass="26723">MENLMRLPPGFRFHPTDEELVVQYLKRKALSCPLPSGIISEIDLRKYDPWDLPGCQGGERYFFNLQEPNHRWGNRLYRATESGYWKTTGKERPVVNSKHNELVGMKKTLVFYQGKLNHGIRTQWIMHEYRLTDPQTLASTSHHRKNSTHCFLPQCEAWVVCRIFMKRSLKIEEDIPQHHNNSQVQNLIHVGFMEMANNNRNLRPPSPSSSSCITNVSDEECSNGEEAISK</sequence>
<evidence type="ECO:0000256" key="5">
    <source>
        <dbReference type="SAM" id="MobiDB-lite"/>
    </source>
</evidence>
<dbReference type="EMBL" id="KT951845">
    <property type="protein sequence ID" value="ANW12213.1"/>
    <property type="molecule type" value="mRNA"/>
</dbReference>
<name>A0A1B1V5D0_NARTA</name>
<keyword evidence="2" id="KW-0238">DNA-binding</keyword>
<evidence type="ECO:0000256" key="1">
    <source>
        <dbReference type="ARBA" id="ARBA00023015"/>
    </source>
</evidence>
<dbReference type="PANTHER" id="PTHR31744:SF93">
    <property type="entry name" value="NAC DOMAIN-CONTAINING PROTEIN"/>
    <property type="match status" value="1"/>
</dbReference>
<evidence type="ECO:0000256" key="4">
    <source>
        <dbReference type="ARBA" id="ARBA00023242"/>
    </source>
</evidence>
<feature type="region of interest" description="Disordered" evidence="5">
    <location>
        <begin position="198"/>
        <end position="230"/>
    </location>
</feature>
<dbReference type="Pfam" id="PF02365">
    <property type="entry name" value="NAM"/>
    <property type="match status" value="1"/>
</dbReference>
<dbReference type="GO" id="GO:0006355">
    <property type="term" value="P:regulation of DNA-templated transcription"/>
    <property type="evidence" value="ECO:0007669"/>
    <property type="project" value="InterPro"/>
</dbReference>
<dbReference type="InterPro" id="IPR036093">
    <property type="entry name" value="NAC_dom_sf"/>
</dbReference>
<keyword evidence="4" id="KW-0539">Nucleus</keyword>